<name>A0A0R3T2E9_RODNA</name>
<evidence type="ECO:0000313" key="9">
    <source>
        <dbReference type="WBParaSite" id="HNAJ_0000110501-mRNA-1"/>
    </source>
</evidence>
<accession>A0A0R3T2E9</accession>
<dbReference type="OrthoDB" id="2130629at2759"/>
<evidence type="ECO:0000313" key="7">
    <source>
        <dbReference type="EMBL" id="VDN96964.1"/>
    </source>
</evidence>
<reference evidence="9" key="1">
    <citation type="submission" date="2017-02" db="UniProtKB">
        <authorList>
            <consortium name="WormBaseParasite"/>
        </authorList>
    </citation>
    <scope>IDENTIFICATION</scope>
</reference>
<keyword evidence="2" id="KW-0645">Protease</keyword>
<dbReference type="Pfam" id="PF05577">
    <property type="entry name" value="Peptidase_S28"/>
    <property type="match status" value="1"/>
</dbReference>
<gene>
    <name evidence="7" type="ORF">HNAJ_LOCUS1105</name>
</gene>
<proteinExistence type="inferred from homology"/>
<dbReference type="AlphaFoldDB" id="A0A0R3T2E9"/>
<dbReference type="GO" id="GO:0008239">
    <property type="term" value="F:dipeptidyl-peptidase activity"/>
    <property type="evidence" value="ECO:0007669"/>
    <property type="project" value="TreeGrafter"/>
</dbReference>
<keyword evidence="5" id="KW-0325">Glycoprotein</keyword>
<dbReference type="InterPro" id="IPR008758">
    <property type="entry name" value="Peptidase_S28"/>
</dbReference>
<keyword evidence="3 6" id="KW-0732">Signal</keyword>
<feature type="signal peptide" evidence="6">
    <location>
        <begin position="1"/>
        <end position="21"/>
    </location>
</feature>
<evidence type="ECO:0000256" key="6">
    <source>
        <dbReference type="SAM" id="SignalP"/>
    </source>
</evidence>
<evidence type="ECO:0000256" key="5">
    <source>
        <dbReference type="ARBA" id="ARBA00023180"/>
    </source>
</evidence>
<dbReference type="PANTHER" id="PTHR11010">
    <property type="entry name" value="PROTEASE S28 PRO-X CARBOXYPEPTIDASE-RELATED"/>
    <property type="match status" value="1"/>
</dbReference>
<dbReference type="Proteomes" id="UP000278807">
    <property type="component" value="Unassembled WGS sequence"/>
</dbReference>
<evidence type="ECO:0000256" key="4">
    <source>
        <dbReference type="ARBA" id="ARBA00022801"/>
    </source>
</evidence>
<dbReference type="WBParaSite" id="HNAJ_0000110501-mRNA-1">
    <property type="protein sequence ID" value="HNAJ_0000110501-mRNA-1"/>
    <property type="gene ID" value="HNAJ_0000110501"/>
</dbReference>
<evidence type="ECO:0000256" key="2">
    <source>
        <dbReference type="ARBA" id="ARBA00022670"/>
    </source>
</evidence>
<evidence type="ECO:0000313" key="8">
    <source>
        <dbReference type="Proteomes" id="UP000278807"/>
    </source>
</evidence>
<evidence type="ECO:0000256" key="3">
    <source>
        <dbReference type="ARBA" id="ARBA00022729"/>
    </source>
</evidence>
<dbReference type="Gene3D" id="1.20.120.980">
    <property type="entry name" value="Serine carboxypeptidase S28, SKS domain"/>
    <property type="match status" value="1"/>
</dbReference>
<protein>
    <submittedName>
        <fullName evidence="9">Lysosomal Pro-X carboxypeptidase</fullName>
    </submittedName>
</protein>
<dbReference type="PANTHER" id="PTHR11010:SF38">
    <property type="entry name" value="LYSOSOMAL PRO-X CARBOXYPEPTIDASE"/>
    <property type="match status" value="1"/>
</dbReference>
<dbReference type="InterPro" id="IPR042269">
    <property type="entry name" value="Ser_carbopepase_S28_SKS"/>
</dbReference>
<dbReference type="GO" id="GO:0070008">
    <property type="term" value="F:serine-type exopeptidase activity"/>
    <property type="evidence" value="ECO:0007669"/>
    <property type="project" value="InterPro"/>
</dbReference>
<dbReference type="STRING" id="102285.A0A0R3T2E9"/>
<organism evidence="9">
    <name type="scientific">Rodentolepis nana</name>
    <name type="common">Dwarf tapeworm</name>
    <name type="synonym">Hymenolepis nana</name>
    <dbReference type="NCBI Taxonomy" id="102285"/>
    <lineage>
        <taxon>Eukaryota</taxon>
        <taxon>Metazoa</taxon>
        <taxon>Spiralia</taxon>
        <taxon>Lophotrochozoa</taxon>
        <taxon>Platyhelminthes</taxon>
        <taxon>Cestoda</taxon>
        <taxon>Eucestoda</taxon>
        <taxon>Cyclophyllidea</taxon>
        <taxon>Hymenolepididae</taxon>
        <taxon>Rodentolepis</taxon>
    </lineage>
</organism>
<dbReference type="GO" id="GO:0006508">
    <property type="term" value="P:proteolysis"/>
    <property type="evidence" value="ECO:0007669"/>
    <property type="project" value="UniProtKB-KW"/>
</dbReference>
<dbReference type="Gene3D" id="3.40.50.1820">
    <property type="entry name" value="alpha/beta hydrolase"/>
    <property type="match status" value="1"/>
</dbReference>
<keyword evidence="8" id="KW-1185">Reference proteome</keyword>
<dbReference type="EMBL" id="UZAE01000391">
    <property type="protein sequence ID" value="VDN96964.1"/>
    <property type="molecule type" value="Genomic_DNA"/>
</dbReference>
<feature type="chain" id="PRO_5043131635" evidence="6">
    <location>
        <begin position="22"/>
        <end position="497"/>
    </location>
</feature>
<sequence length="497" mass="56163">MRLNCLLILVLTVQISLSILSHRIRLGEKIKPPPNYEKNSFTEFLDHFSFGPSHKFNITYLLSTEKWKPGGPILFYTGNEGSIEHFAGNTGFMFELAEKLTGAVIFAEHRYYGTSLPFGNQSFTDRKHFGYLIAEQALADYAKLLTDFKCANRKFANSPVISFGGSYGGMLTAWFRQSFPNVVAGGLAASAPVWLFPGMSDCRGFFQVTTRAYQQGGGLQCTSEIRQIWSLIDEIVKKPNGLSDLSRAFKTCKPFPNGDFVLDFVEDYLVTLAMANYPYSTSFLGELPAWPVKVYLITSHSLEFCKAMVNCPTQGKLSPQVEKFACAFFSLYNYKQEDTCLSFDSGSENLDSRGWELQTCMEMTNPICSDGKIDMFRPRGWDPIEFSNSCQDRFGIRPRMNWAGLQWWAKDITTDTRLIFSNGDLDPWSAFGVLNETSAPGATIIRIGRGAHHLDLRGSHPNDTVEVRTARSLILEKISNWIDEWHRESHPLYCLEF</sequence>
<reference evidence="7 8" key="2">
    <citation type="submission" date="2018-11" db="EMBL/GenBank/DDBJ databases">
        <authorList>
            <consortium name="Pathogen Informatics"/>
        </authorList>
    </citation>
    <scope>NUCLEOTIDE SEQUENCE [LARGE SCALE GENOMIC DNA]</scope>
</reference>
<dbReference type="SUPFAM" id="SSF53474">
    <property type="entry name" value="alpha/beta-Hydrolases"/>
    <property type="match status" value="2"/>
</dbReference>
<keyword evidence="4" id="KW-0378">Hydrolase</keyword>
<comment type="similarity">
    <text evidence="1">Belongs to the peptidase S28 family.</text>
</comment>
<evidence type="ECO:0000256" key="1">
    <source>
        <dbReference type="ARBA" id="ARBA00011079"/>
    </source>
</evidence>
<dbReference type="InterPro" id="IPR029058">
    <property type="entry name" value="AB_hydrolase_fold"/>
</dbReference>